<gene>
    <name evidence="7" type="primary">ispG</name>
    <name evidence="10" type="ORF">J3R73_000007</name>
</gene>
<feature type="binding site" evidence="7">
    <location>
        <position position="305"/>
    </location>
    <ligand>
        <name>[4Fe-4S] cluster</name>
        <dbReference type="ChEBI" id="CHEBI:49883"/>
    </ligand>
</feature>
<dbReference type="PANTHER" id="PTHR30454">
    <property type="entry name" value="4-HYDROXY-3-METHYLBUT-2-EN-1-YL DIPHOSPHATE SYNTHASE"/>
    <property type="match status" value="1"/>
</dbReference>
<dbReference type="InterPro" id="IPR004588">
    <property type="entry name" value="IspG_bac-typ"/>
</dbReference>
<feature type="binding site" evidence="7">
    <location>
        <position position="351"/>
    </location>
    <ligand>
        <name>[4Fe-4S] cluster</name>
        <dbReference type="ChEBI" id="CHEBI:49883"/>
    </ligand>
</feature>
<name>A0ABU0F6M0_9HYPH</name>
<dbReference type="NCBIfam" id="NF001540">
    <property type="entry name" value="PRK00366.1"/>
    <property type="match status" value="1"/>
</dbReference>
<comment type="caution">
    <text evidence="10">The sequence shown here is derived from an EMBL/GenBank/DDBJ whole genome shotgun (WGS) entry which is preliminary data.</text>
</comment>
<dbReference type="InterPro" id="IPR058578">
    <property type="entry name" value="IspG_TIM"/>
</dbReference>
<dbReference type="InterPro" id="IPR045854">
    <property type="entry name" value="NO2/SO3_Rdtase_4Fe4S_sf"/>
</dbReference>
<dbReference type="PANTHER" id="PTHR30454:SF0">
    <property type="entry name" value="4-HYDROXY-3-METHYLBUT-2-EN-1-YL DIPHOSPHATE SYNTHASE (FERREDOXIN), CHLOROPLASTIC"/>
    <property type="match status" value="1"/>
</dbReference>
<keyword evidence="5 7" id="KW-0411">Iron-sulfur</keyword>
<evidence type="ECO:0000256" key="3">
    <source>
        <dbReference type="ARBA" id="ARBA00023002"/>
    </source>
</evidence>
<dbReference type="RefSeq" id="WP_307421303.1">
    <property type="nucleotide sequence ID" value="NZ_JAUSVK010000001.1"/>
</dbReference>
<comment type="function">
    <text evidence="7">Converts 2C-methyl-D-erythritol 2,4-cyclodiphosphate (ME-2,4cPP) into 1-hydroxy-2-methyl-2-(E)-butenyl 4-diphosphate.</text>
</comment>
<dbReference type="Gene3D" id="3.30.413.10">
    <property type="entry name" value="Sulfite Reductase Hemoprotein, domain 1"/>
    <property type="match status" value="1"/>
</dbReference>
<evidence type="ECO:0000256" key="5">
    <source>
        <dbReference type="ARBA" id="ARBA00023014"/>
    </source>
</evidence>
<dbReference type="Gene3D" id="3.20.20.20">
    <property type="entry name" value="Dihydropteroate synthase-like"/>
    <property type="match status" value="1"/>
</dbReference>
<proteinExistence type="inferred from homology"/>
<dbReference type="Pfam" id="PF04551">
    <property type="entry name" value="GcpE"/>
    <property type="match status" value="1"/>
</dbReference>
<dbReference type="PIRSF" id="PIRSF004640">
    <property type="entry name" value="IspG"/>
    <property type="match status" value="1"/>
</dbReference>
<evidence type="ECO:0000256" key="6">
    <source>
        <dbReference type="ARBA" id="ARBA00023229"/>
    </source>
</evidence>
<accession>A0ABU0F6M0</accession>
<comment type="pathway">
    <text evidence="7">Isoprenoid biosynthesis; isopentenyl diphosphate biosynthesis via DXP pathway; isopentenyl diphosphate from 1-deoxy-D-xylulose 5-phosphate: step 5/6.</text>
</comment>
<dbReference type="EC" id="1.17.7.3" evidence="7"/>
<dbReference type="GO" id="GO:0141197">
    <property type="term" value="F:4-hydroxy-3-methylbut-2-enyl-diphosphate synthase activity (flavodoxin)"/>
    <property type="evidence" value="ECO:0007669"/>
    <property type="project" value="UniProtKB-EC"/>
</dbReference>
<comment type="similarity">
    <text evidence="7">Belongs to the IspG family.</text>
</comment>
<organism evidence="10 11">
    <name type="scientific">Labrys monachus</name>
    <dbReference type="NCBI Taxonomy" id="217067"/>
    <lineage>
        <taxon>Bacteria</taxon>
        <taxon>Pseudomonadati</taxon>
        <taxon>Pseudomonadota</taxon>
        <taxon>Alphaproteobacteria</taxon>
        <taxon>Hyphomicrobiales</taxon>
        <taxon>Xanthobacteraceae</taxon>
        <taxon>Labrys</taxon>
    </lineage>
</organism>
<keyword evidence="1 7" id="KW-0004">4Fe-4S</keyword>
<keyword evidence="2 7" id="KW-0479">Metal-binding</keyword>
<protein>
    <recommendedName>
        <fullName evidence="7">4-hydroxy-3-methylbut-2-en-1-yl diphosphate synthase (flavodoxin)</fullName>
        <ecNumber evidence="7">1.17.7.3</ecNumber>
    </recommendedName>
    <alternativeName>
        <fullName evidence="7">1-hydroxy-2-methyl-2-(E)-butenyl 4-diphosphate synthase</fullName>
    </alternativeName>
</protein>
<feature type="binding site" evidence="7">
    <location>
        <position position="358"/>
    </location>
    <ligand>
        <name>[4Fe-4S] cluster</name>
        <dbReference type="ChEBI" id="CHEBI:49883"/>
    </ligand>
</feature>
<evidence type="ECO:0000256" key="2">
    <source>
        <dbReference type="ARBA" id="ARBA00022723"/>
    </source>
</evidence>
<keyword evidence="11" id="KW-1185">Reference proteome</keyword>
<evidence type="ECO:0000259" key="9">
    <source>
        <dbReference type="Pfam" id="PF26540"/>
    </source>
</evidence>
<evidence type="ECO:0000256" key="4">
    <source>
        <dbReference type="ARBA" id="ARBA00023004"/>
    </source>
</evidence>
<dbReference type="InterPro" id="IPR016425">
    <property type="entry name" value="IspG_bac"/>
</dbReference>
<reference evidence="10 11" key="1">
    <citation type="submission" date="2023-07" db="EMBL/GenBank/DDBJ databases">
        <title>Genomic Encyclopedia of Type Strains, Phase IV (KMG-IV): sequencing the most valuable type-strain genomes for metagenomic binning, comparative biology and taxonomic classification.</title>
        <authorList>
            <person name="Goeker M."/>
        </authorList>
    </citation>
    <scope>NUCLEOTIDE SEQUENCE [LARGE SCALE GENOMIC DNA]</scope>
    <source>
        <strain evidence="10 11">DSM 5896</strain>
    </source>
</reference>
<comment type="catalytic activity">
    <reaction evidence="7">
        <text>(2E)-4-hydroxy-3-methylbut-2-enyl diphosphate + oxidized [flavodoxin] + H2O + 2 H(+) = 2-C-methyl-D-erythritol 2,4-cyclic diphosphate + reduced [flavodoxin]</text>
        <dbReference type="Rhea" id="RHEA:43604"/>
        <dbReference type="Rhea" id="RHEA-COMP:10622"/>
        <dbReference type="Rhea" id="RHEA-COMP:10623"/>
        <dbReference type="ChEBI" id="CHEBI:15377"/>
        <dbReference type="ChEBI" id="CHEBI:15378"/>
        <dbReference type="ChEBI" id="CHEBI:57618"/>
        <dbReference type="ChEBI" id="CHEBI:58210"/>
        <dbReference type="ChEBI" id="CHEBI:58483"/>
        <dbReference type="ChEBI" id="CHEBI:128753"/>
        <dbReference type="EC" id="1.17.7.3"/>
    </reaction>
</comment>
<feature type="binding site" evidence="7">
    <location>
        <position position="308"/>
    </location>
    <ligand>
        <name>[4Fe-4S] cluster</name>
        <dbReference type="ChEBI" id="CHEBI:49883"/>
    </ligand>
</feature>
<keyword evidence="3 7" id="KW-0560">Oxidoreductase</keyword>
<feature type="domain" description="IspG TIM-barrel" evidence="8">
    <location>
        <begin position="16"/>
        <end position="286"/>
    </location>
</feature>
<sequence>MIPSYASFGLKSRRQTVPVDVGGVLVGGGAPIVVQSMTNTDTADVDGTVRQVAALARAGSELVRITVDRDEAAAAVPRIKERLMRVGITTPLIGDFHYIGHKLLADHPACAEALDKYRINPGNVGFKDKKDRQFGAIIETAIRYGKPVRIGANWGSLDQELLTHLMDQNARSEAPVDARTVTWEALVQSALLSADRAVEMGLPKSKIIISAKVSAVQDLIAVYSEMASRSDYALHLGLTEAGMGSKGIVASAAALSPLLQAGIGDTIRVSLTPEPGGDRTQEVKVSQEILQVMGIRTFVPLVAACPGCGRTTSTVFQELAQSIQGFIIDSMPAWKTRYPGVETLKVAVMGCIVNGPGESKHADIGISLPGTGETPTAPVFVDGHKAATLRGPAIADDFKKMVIDYIDNRFGVRPAAE</sequence>
<keyword evidence="6 7" id="KW-0414">Isoprene biosynthesis</keyword>
<dbReference type="NCBIfam" id="TIGR00612">
    <property type="entry name" value="ispG_gcpE"/>
    <property type="match status" value="1"/>
</dbReference>
<evidence type="ECO:0000259" key="8">
    <source>
        <dbReference type="Pfam" id="PF04551"/>
    </source>
</evidence>
<evidence type="ECO:0000256" key="7">
    <source>
        <dbReference type="HAMAP-Rule" id="MF_00159"/>
    </source>
</evidence>
<dbReference type="GO" id="GO:0046429">
    <property type="term" value="F:4-hydroxy-3-methylbut-2-en-1-yl diphosphate synthase activity (ferredoxin)"/>
    <property type="evidence" value="ECO:0007669"/>
    <property type="project" value="UniProtKB-EC"/>
</dbReference>
<evidence type="ECO:0000313" key="11">
    <source>
        <dbReference type="Proteomes" id="UP001237448"/>
    </source>
</evidence>
<feature type="domain" description="IspG C-terminal" evidence="9">
    <location>
        <begin position="302"/>
        <end position="402"/>
    </location>
</feature>
<dbReference type="InterPro" id="IPR011005">
    <property type="entry name" value="Dihydropteroate_synth-like_sf"/>
</dbReference>
<comment type="cofactor">
    <cofactor evidence="7">
        <name>[4Fe-4S] cluster</name>
        <dbReference type="ChEBI" id="CHEBI:49883"/>
    </cofactor>
    <text evidence="7">Binds 1 [4Fe-4S] cluster.</text>
</comment>
<evidence type="ECO:0000256" key="1">
    <source>
        <dbReference type="ARBA" id="ARBA00022485"/>
    </source>
</evidence>
<dbReference type="InterPro" id="IPR058579">
    <property type="entry name" value="IspG_C"/>
</dbReference>
<dbReference type="SUPFAM" id="SSF56014">
    <property type="entry name" value="Nitrite and sulphite reductase 4Fe-4S domain-like"/>
    <property type="match status" value="1"/>
</dbReference>
<dbReference type="Proteomes" id="UP001237448">
    <property type="component" value="Unassembled WGS sequence"/>
</dbReference>
<keyword evidence="4 7" id="KW-0408">Iron</keyword>
<dbReference type="EMBL" id="JAUSVK010000001">
    <property type="protein sequence ID" value="MDQ0390215.1"/>
    <property type="molecule type" value="Genomic_DNA"/>
</dbReference>
<evidence type="ECO:0000313" key="10">
    <source>
        <dbReference type="EMBL" id="MDQ0390215.1"/>
    </source>
</evidence>
<dbReference type="Pfam" id="PF26540">
    <property type="entry name" value="GcpE_C"/>
    <property type="match status" value="1"/>
</dbReference>
<dbReference type="HAMAP" id="MF_00159">
    <property type="entry name" value="IspG"/>
    <property type="match status" value="1"/>
</dbReference>